<organism evidence="2 3">
    <name type="scientific">Durusdinium trenchii</name>
    <dbReference type="NCBI Taxonomy" id="1381693"/>
    <lineage>
        <taxon>Eukaryota</taxon>
        <taxon>Sar</taxon>
        <taxon>Alveolata</taxon>
        <taxon>Dinophyceae</taxon>
        <taxon>Suessiales</taxon>
        <taxon>Symbiodiniaceae</taxon>
        <taxon>Durusdinium</taxon>
    </lineage>
</organism>
<evidence type="ECO:0000313" key="2">
    <source>
        <dbReference type="EMBL" id="CAK9065063.1"/>
    </source>
</evidence>
<sequence>MFAQGSVSVPAASATSLPSPRKPTHVGGEEGGMFNWSPRSADEDEDTLCPCLVVPDGMEFVFCCQGGGDNICGTRALFQRCRP</sequence>
<protein>
    <submittedName>
        <fullName evidence="2">Uncharacterized protein</fullName>
    </submittedName>
</protein>
<gene>
    <name evidence="2" type="ORF">CCMP2556_LOCUS31989</name>
</gene>
<accession>A0ABP0NNL2</accession>
<feature type="region of interest" description="Disordered" evidence="1">
    <location>
        <begin position="1"/>
        <end position="40"/>
    </location>
</feature>
<evidence type="ECO:0000256" key="1">
    <source>
        <dbReference type="SAM" id="MobiDB-lite"/>
    </source>
</evidence>
<proteinExistence type="predicted"/>
<keyword evidence="3" id="KW-1185">Reference proteome</keyword>
<reference evidence="2 3" key="1">
    <citation type="submission" date="2024-02" db="EMBL/GenBank/DDBJ databases">
        <authorList>
            <person name="Chen Y."/>
            <person name="Shah S."/>
            <person name="Dougan E. K."/>
            <person name="Thang M."/>
            <person name="Chan C."/>
        </authorList>
    </citation>
    <scope>NUCLEOTIDE SEQUENCE [LARGE SCALE GENOMIC DNA]</scope>
</reference>
<evidence type="ECO:0000313" key="3">
    <source>
        <dbReference type="Proteomes" id="UP001642484"/>
    </source>
</evidence>
<name>A0ABP0NNL2_9DINO</name>
<dbReference type="EMBL" id="CAXAMN010021973">
    <property type="protein sequence ID" value="CAK9065063.1"/>
    <property type="molecule type" value="Genomic_DNA"/>
</dbReference>
<dbReference type="Proteomes" id="UP001642484">
    <property type="component" value="Unassembled WGS sequence"/>
</dbReference>
<comment type="caution">
    <text evidence="2">The sequence shown here is derived from an EMBL/GenBank/DDBJ whole genome shotgun (WGS) entry which is preliminary data.</text>
</comment>